<dbReference type="GO" id="GO:0004100">
    <property type="term" value="F:chitin synthase activity"/>
    <property type="evidence" value="ECO:0007669"/>
    <property type="project" value="UniProtKB-EC"/>
</dbReference>
<evidence type="ECO:0000256" key="7">
    <source>
        <dbReference type="ARBA" id="ARBA00022989"/>
    </source>
</evidence>
<dbReference type="GO" id="GO:0005886">
    <property type="term" value="C:plasma membrane"/>
    <property type="evidence" value="ECO:0007669"/>
    <property type="project" value="UniProtKB-SubCell"/>
</dbReference>
<feature type="region of interest" description="Disordered" evidence="10">
    <location>
        <begin position="1"/>
        <end position="71"/>
    </location>
</feature>
<evidence type="ECO:0000256" key="8">
    <source>
        <dbReference type="ARBA" id="ARBA00023136"/>
    </source>
</evidence>
<evidence type="ECO:0000256" key="5">
    <source>
        <dbReference type="ARBA" id="ARBA00022679"/>
    </source>
</evidence>
<dbReference type="PANTHER" id="PTHR22914">
    <property type="entry name" value="CHITIN SYNTHASE"/>
    <property type="match status" value="1"/>
</dbReference>
<feature type="region of interest" description="Disordered" evidence="10">
    <location>
        <begin position="101"/>
        <end position="159"/>
    </location>
</feature>
<dbReference type="Pfam" id="PF22997">
    <property type="entry name" value="CHS4"/>
    <property type="match status" value="1"/>
</dbReference>
<keyword evidence="3" id="KW-1003">Cell membrane</keyword>
<evidence type="ECO:0000313" key="14">
    <source>
        <dbReference type="Proteomes" id="UP001362899"/>
    </source>
</evidence>
<feature type="region of interest" description="Disordered" evidence="10">
    <location>
        <begin position="636"/>
        <end position="732"/>
    </location>
</feature>
<evidence type="ECO:0000259" key="12">
    <source>
        <dbReference type="Pfam" id="PF22997"/>
    </source>
</evidence>
<feature type="compositionally biased region" description="Basic and acidic residues" evidence="10">
    <location>
        <begin position="1"/>
        <end position="16"/>
    </location>
</feature>
<name>A0AAV5RJF2_STABA</name>
<evidence type="ECO:0000256" key="9">
    <source>
        <dbReference type="ARBA" id="ARBA00023180"/>
    </source>
</evidence>
<feature type="transmembrane region" description="Helical" evidence="11">
    <location>
        <begin position="559"/>
        <end position="582"/>
    </location>
</feature>
<feature type="transmembrane region" description="Helical" evidence="11">
    <location>
        <begin position="1286"/>
        <end position="1306"/>
    </location>
</feature>
<feature type="compositionally biased region" description="Polar residues" evidence="10">
    <location>
        <begin position="823"/>
        <end position="840"/>
    </location>
</feature>
<accession>A0AAV5RJF2</accession>
<organism evidence="13 14">
    <name type="scientific">Starmerella bacillaris</name>
    <name type="common">Yeast</name>
    <name type="synonym">Candida zemplinina</name>
    <dbReference type="NCBI Taxonomy" id="1247836"/>
    <lineage>
        <taxon>Eukaryota</taxon>
        <taxon>Fungi</taxon>
        <taxon>Dikarya</taxon>
        <taxon>Ascomycota</taxon>
        <taxon>Saccharomycotina</taxon>
        <taxon>Dipodascomycetes</taxon>
        <taxon>Dipodascales</taxon>
        <taxon>Trichomonascaceae</taxon>
        <taxon>Starmerella</taxon>
    </lineage>
</organism>
<evidence type="ECO:0000256" key="1">
    <source>
        <dbReference type="ARBA" id="ARBA00004651"/>
    </source>
</evidence>
<feature type="compositionally biased region" description="Basic and acidic residues" evidence="10">
    <location>
        <begin position="245"/>
        <end position="255"/>
    </location>
</feature>
<dbReference type="CDD" id="cd04190">
    <property type="entry name" value="Chitin_synth_C"/>
    <property type="match status" value="1"/>
</dbReference>
<feature type="region of interest" description="Disordered" evidence="10">
    <location>
        <begin position="816"/>
        <end position="853"/>
    </location>
</feature>
<keyword evidence="6 11" id="KW-0812">Transmembrane</keyword>
<feature type="compositionally biased region" description="Acidic residues" evidence="10">
    <location>
        <begin position="214"/>
        <end position="228"/>
    </location>
</feature>
<evidence type="ECO:0000256" key="10">
    <source>
        <dbReference type="SAM" id="MobiDB-lite"/>
    </source>
</evidence>
<reference evidence="13 14" key="1">
    <citation type="journal article" date="2023" name="Elife">
        <title>Identification of key yeast species and microbe-microbe interactions impacting larval growth of Drosophila in the wild.</title>
        <authorList>
            <person name="Mure A."/>
            <person name="Sugiura Y."/>
            <person name="Maeda R."/>
            <person name="Honda K."/>
            <person name="Sakurai N."/>
            <person name="Takahashi Y."/>
            <person name="Watada M."/>
            <person name="Katoh T."/>
            <person name="Gotoh A."/>
            <person name="Gotoh Y."/>
            <person name="Taniguchi I."/>
            <person name="Nakamura K."/>
            <person name="Hayashi T."/>
            <person name="Katayama T."/>
            <person name="Uemura T."/>
            <person name="Hattori Y."/>
        </authorList>
    </citation>
    <scope>NUCLEOTIDE SEQUENCE [LARGE SCALE GENOMIC DNA]</scope>
    <source>
        <strain evidence="13 14">SB-73</strain>
    </source>
</reference>
<feature type="transmembrane region" description="Helical" evidence="11">
    <location>
        <begin position="1232"/>
        <end position="1255"/>
    </location>
</feature>
<feature type="region of interest" description="Disordered" evidence="10">
    <location>
        <begin position="744"/>
        <end position="775"/>
    </location>
</feature>
<feature type="compositionally biased region" description="Polar residues" evidence="10">
    <location>
        <begin position="55"/>
        <end position="71"/>
    </location>
</feature>
<dbReference type="Pfam" id="PF03142">
    <property type="entry name" value="Chitin_synth_2"/>
    <property type="match status" value="1"/>
</dbReference>
<feature type="region of interest" description="Disordered" evidence="10">
    <location>
        <begin position="214"/>
        <end position="261"/>
    </location>
</feature>
<feature type="compositionally biased region" description="Polar residues" evidence="10">
    <location>
        <begin position="666"/>
        <end position="715"/>
    </location>
</feature>
<dbReference type="InterPro" id="IPR054295">
    <property type="entry name" value="CHS4-like_dom"/>
</dbReference>
<feature type="transmembrane region" description="Helical" evidence="11">
    <location>
        <begin position="1261"/>
        <end position="1279"/>
    </location>
</feature>
<feature type="compositionally biased region" description="Low complexity" evidence="10">
    <location>
        <begin position="642"/>
        <end position="651"/>
    </location>
</feature>
<dbReference type="EC" id="2.4.1.16" evidence="2"/>
<feature type="transmembrane region" description="Helical" evidence="11">
    <location>
        <begin position="1312"/>
        <end position="1335"/>
    </location>
</feature>
<evidence type="ECO:0000256" key="3">
    <source>
        <dbReference type="ARBA" id="ARBA00022475"/>
    </source>
</evidence>
<proteinExistence type="predicted"/>
<sequence>MEHHHSFRKPKDDNGDLSRNNSQVSRKKSLIKPERRRLSKDDPGYYYTLAAEEGNVSTHPSSTGNDPRLIASNSRMGIGLNVDPDDRTPMVEEGANLHRDGSTLSRKHSYLARSDSRRSERTTIHVNRQSSVASRASYKSNKSARSGHSYLHSEKSRPHRSLVPELNALNEPHISDSSKNFPGAYNATSASLESLEQDELDVEPEVGRLSDHVEFEDEEEEIENEVESENNGYDEPFEEPYSSESETHWEPEKQKPLTSPESKFEPWKTYCIILTAPFIPWLLNLCGLKTKDRQMAWREKIGLISVILYCGLFVGYLTFGFTETVCKNTAIRIHSSQLATDELLISGTVYELGSYEHPGVTGIDDNSPILYPPVNAGGKDASFLFQNVNGNCKGVITPKENSSIPFNSEGEMGWYFPCQLLNLNNFTLVNNTDIATNNSDLYNGWACHTYSSARDALFDRKVAATVYYTWDDLWYNSTQQLVTYNGDVLNLDYLDFLSTDDLDYPEMFTKLKNDLSIRGKDISQEMSYGNNRKVINCLREITKVGEVDTDTIGCIASKVVLYISLVFIMGLVVIKFLLACYFRFFIARRQGAFPITETEFKQRERQIESWGDDIFTSAQNYQDFEHFPSPDASYMEMQQPNSPSIHSSSVSNAVGAQHEFPPPMTPNDTSTSSFRQAFAGPSSSGYMHSSNGPTGPVSGNSPFNQPSFHASTSSNFDRRPPSIAASLTDSTKRQSIFMEKIKGRPSESNRVSGVTMGTQHPSITSSKVLSGQSLQKHPLMRQSVYDRRSTMHSQYGNSSNAQFGYENGDGEMISMVDLPPPSFQSISRSANSSGKSSPTMGSPKLSLASPSIPDGPIGGNNDYLIPQPPSDYRPFGYPLIHVMCMVTAYSESIDGLRTTLDSICTTDYPNSHQLIAIVCDGLVKGSGNDMTTPEICLSMMTDFSIPVDEVEAHSYVSVVSGSKRHNMAKVYAGFYKYDDDTIPPEKQQRVPVICVVKCGTPQEADAAKPGNRGKRDSQIILMSFLQRVMFDERMTELEFELFEGIRSITGIAPDFYELLLMVDADTKVFPDCLTHMCAEMVKDPEIMGLCGETKIANKRDTWVTMIQVFEYFISHHQAKAFESVFGGVTCLPGCFSIYRIKAPKGAEGYWVPILCNPDIVERYSDNAINTLHSKNLLLLGEDRFLSTLMLRTFPKRKMTFVPKAACKTIVPDEFKVLLSQRRRWINSTIHNLFELLLVRDLCGVFIISMQFVVFVDLLSTLVLPAAISFTLYVVIIAIVKRPVPYLSLILLGMILGLPGLLIVVTATRASYLVWMLIYLAALPIWNFVLPMYAYWHFDDFSWGETRAVVGGSKAHDEAEGEFDSSQIKMLRWREFQAEREKQMQY</sequence>
<feature type="domain" description="Chitin synthase 4-like" evidence="12">
    <location>
        <begin position="466"/>
        <end position="545"/>
    </location>
</feature>
<dbReference type="InterPro" id="IPR004835">
    <property type="entry name" value="Chitin_synth"/>
</dbReference>
<feature type="compositionally biased region" description="Basic residues" evidence="10">
    <location>
        <begin position="25"/>
        <end position="38"/>
    </location>
</feature>
<comment type="subcellular location">
    <subcellularLocation>
        <location evidence="1">Cell membrane</location>
        <topology evidence="1">Multi-pass membrane protein</topology>
    </subcellularLocation>
</comment>
<dbReference type="SUPFAM" id="SSF53448">
    <property type="entry name" value="Nucleotide-diphospho-sugar transferases"/>
    <property type="match status" value="1"/>
</dbReference>
<feature type="transmembrane region" description="Helical" evidence="11">
    <location>
        <begin position="300"/>
        <end position="319"/>
    </location>
</feature>
<evidence type="ECO:0000256" key="6">
    <source>
        <dbReference type="ARBA" id="ARBA00022692"/>
    </source>
</evidence>
<keyword evidence="4" id="KW-0328">Glycosyltransferase</keyword>
<feature type="compositionally biased region" description="Basic and acidic residues" evidence="10">
    <location>
        <begin position="114"/>
        <end position="123"/>
    </location>
</feature>
<keyword evidence="7 11" id="KW-1133">Transmembrane helix</keyword>
<keyword evidence="5" id="KW-0808">Transferase</keyword>
<dbReference type="InterPro" id="IPR029044">
    <property type="entry name" value="Nucleotide-diphossugar_trans"/>
</dbReference>
<evidence type="ECO:0000256" key="2">
    <source>
        <dbReference type="ARBA" id="ARBA00012543"/>
    </source>
</evidence>
<evidence type="ECO:0000256" key="11">
    <source>
        <dbReference type="SAM" id="Phobius"/>
    </source>
</evidence>
<gene>
    <name evidence="13" type="ORF">DASB73_026670</name>
</gene>
<dbReference type="GO" id="GO:0006031">
    <property type="term" value="P:chitin biosynthetic process"/>
    <property type="evidence" value="ECO:0007669"/>
    <property type="project" value="TreeGrafter"/>
</dbReference>
<keyword evidence="9" id="KW-0325">Glycoprotein</keyword>
<keyword evidence="14" id="KW-1185">Reference proteome</keyword>
<dbReference type="PANTHER" id="PTHR22914:SF16">
    <property type="entry name" value="CHITIN SYNTHASE 3"/>
    <property type="match status" value="1"/>
</dbReference>
<evidence type="ECO:0000256" key="4">
    <source>
        <dbReference type="ARBA" id="ARBA00022676"/>
    </source>
</evidence>
<comment type="caution">
    <text evidence="13">The sequence shown here is derived from an EMBL/GenBank/DDBJ whole genome shotgun (WGS) entry which is preliminary data.</text>
</comment>
<dbReference type="Proteomes" id="UP001362899">
    <property type="component" value="Unassembled WGS sequence"/>
</dbReference>
<keyword evidence="8 11" id="KW-0472">Membrane</keyword>
<feature type="compositionally biased region" description="Polar residues" evidence="10">
    <location>
        <begin position="124"/>
        <end position="146"/>
    </location>
</feature>
<dbReference type="GO" id="GO:0030428">
    <property type="term" value="C:cell septum"/>
    <property type="evidence" value="ECO:0007669"/>
    <property type="project" value="TreeGrafter"/>
</dbReference>
<protein>
    <recommendedName>
        <fullName evidence="2">chitin synthase</fullName>
        <ecNumber evidence="2">2.4.1.16</ecNumber>
    </recommendedName>
</protein>
<dbReference type="EMBL" id="BTGC01000008">
    <property type="protein sequence ID" value="GMM51704.1"/>
    <property type="molecule type" value="Genomic_DNA"/>
</dbReference>
<evidence type="ECO:0000313" key="13">
    <source>
        <dbReference type="EMBL" id="GMM51704.1"/>
    </source>
</evidence>
<feature type="compositionally biased region" description="Polar residues" evidence="10">
    <location>
        <begin position="748"/>
        <end position="775"/>
    </location>
</feature>